<evidence type="ECO:0000256" key="2">
    <source>
        <dbReference type="ARBA" id="ARBA00010157"/>
    </source>
</evidence>
<keyword evidence="5 8" id="KW-1133">Transmembrane helix</keyword>
<keyword evidence="3" id="KW-1003">Cell membrane</keyword>
<evidence type="ECO:0000256" key="3">
    <source>
        <dbReference type="ARBA" id="ARBA00022475"/>
    </source>
</evidence>
<keyword evidence="11" id="KW-1185">Reference proteome</keyword>
<dbReference type="EMBL" id="JBHSBN010000006">
    <property type="protein sequence ID" value="MFC4106454.1"/>
    <property type="molecule type" value="Genomic_DNA"/>
</dbReference>
<feature type="transmembrane region" description="Helical" evidence="8">
    <location>
        <begin position="421"/>
        <end position="443"/>
    </location>
</feature>
<dbReference type="InterPro" id="IPR004869">
    <property type="entry name" value="MMPL_dom"/>
</dbReference>
<keyword evidence="6 8" id="KW-0472">Membrane</keyword>
<comment type="caution">
    <text evidence="10">The sequence shown here is derived from an EMBL/GenBank/DDBJ whole genome shotgun (WGS) entry which is preliminary data.</text>
</comment>
<organism evidence="10 11">
    <name type="scientific">Micromonospora zhanjiangensis</name>
    <dbReference type="NCBI Taxonomy" id="1522057"/>
    <lineage>
        <taxon>Bacteria</taxon>
        <taxon>Bacillati</taxon>
        <taxon>Actinomycetota</taxon>
        <taxon>Actinomycetes</taxon>
        <taxon>Micromonosporales</taxon>
        <taxon>Micromonosporaceae</taxon>
        <taxon>Micromonospora</taxon>
    </lineage>
</organism>
<gene>
    <name evidence="10" type="ORF">ACFOX0_10965</name>
</gene>
<proteinExistence type="inferred from homology"/>
<reference evidence="11" key="1">
    <citation type="journal article" date="2019" name="Int. J. Syst. Evol. Microbiol.">
        <title>The Global Catalogue of Microorganisms (GCM) 10K type strain sequencing project: providing services to taxonomists for standard genome sequencing and annotation.</title>
        <authorList>
            <consortium name="The Broad Institute Genomics Platform"/>
            <consortium name="The Broad Institute Genome Sequencing Center for Infectious Disease"/>
            <person name="Wu L."/>
            <person name="Ma J."/>
        </authorList>
    </citation>
    <scope>NUCLEOTIDE SEQUENCE [LARGE SCALE GENOMIC DNA]</scope>
    <source>
        <strain evidence="11">2902at01</strain>
    </source>
</reference>
<feature type="transmembrane region" description="Helical" evidence="8">
    <location>
        <begin position="562"/>
        <end position="582"/>
    </location>
</feature>
<evidence type="ECO:0000259" key="9">
    <source>
        <dbReference type="Pfam" id="PF03176"/>
    </source>
</evidence>
<name>A0ABV8KKB9_9ACTN</name>
<dbReference type="PANTHER" id="PTHR33406">
    <property type="entry name" value="MEMBRANE PROTEIN MJ1562-RELATED"/>
    <property type="match status" value="1"/>
</dbReference>
<dbReference type="InterPro" id="IPR050545">
    <property type="entry name" value="Mycobact_MmpL"/>
</dbReference>
<dbReference type="PANTHER" id="PTHR33406:SF11">
    <property type="entry name" value="MEMBRANE PROTEIN SCO6666-RELATED"/>
    <property type="match status" value="1"/>
</dbReference>
<sequence>MLAVLGRTMYRWRRPVLAGWAGLAIAGALLAGQLFDRLTPADGLRADAESRRAQRRVEQLLPAGPTVVAVVRDRDPYDPRLVSSVRAVDTGIRALPGIAAVDDLYSGAGGRIGADNRSSLVRVELATGLTATEQRRLTDRVVTALRGIDAPQVLVGGPDLARRAFGDRAVRDAAVGESVALVVLFVVLALALGGPVAGAVPLLAASAAVTGTLLGLRLVAAVTPVGEFTANVVTLLGIGLTVDYALLMIARFREERAAEPGAGTAELLARTTATAGRAVLVSGAAVGAAMLGLAVFAEPLLASMATGGALVVALATGVGLTAVPALLAVAGHRIPPLTRRALPRLVRRRASAVPAPRRSDPAGRWPVRMAGWWAGRVAAARRGRPGRPPIRGTTGGRAADVPSGGLLATLAGVASRRPGPVAVAGTAALLLLAVPFLVGANLADSDARALPRSMEARQVYDVLSRDFEAGRAAPVVVVVEADPATLTVRNLMNRLNRLPQVLRVQVRPDVPATSTVLDLTPRGATAGPPSRDLVRAVRELPVPARVLVGGPAAEAVDYGASVLARLPVAAAVLLLVTAVLLFGLTGSLVVPVKALVLAGLTLLATLGALVVVFQWGLGAALLGVDSWGGLDLTTPVLLFVFVFGLSMDYEVFLLARIKEEWDRLAGLRTAAARAEAGRRAVLVAVTRTGPVVTLAAGCLCVVFLGFLLGGLTAVKEIGFGMVVAVLLDVTVVRGLLLPAFLALFGEWNWWAPGPLRRWHARWSARGADRSAPPEPAGDRTGARPTPGRWR</sequence>
<feature type="domain" description="Membrane transport protein MMPL" evidence="9">
    <location>
        <begin position="530"/>
        <end position="765"/>
    </location>
</feature>
<evidence type="ECO:0000313" key="10">
    <source>
        <dbReference type="EMBL" id="MFC4106454.1"/>
    </source>
</evidence>
<feature type="transmembrane region" description="Helical" evidence="8">
    <location>
        <begin position="309"/>
        <end position="330"/>
    </location>
</feature>
<feature type="region of interest" description="Disordered" evidence="7">
    <location>
        <begin position="766"/>
        <end position="790"/>
    </location>
</feature>
<feature type="transmembrane region" description="Helical" evidence="8">
    <location>
        <begin position="717"/>
        <end position="744"/>
    </location>
</feature>
<accession>A0ABV8KKB9</accession>
<feature type="transmembrane region" description="Helical" evidence="8">
    <location>
        <begin position="594"/>
        <end position="616"/>
    </location>
</feature>
<comment type="similarity">
    <text evidence="2">Belongs to the resistance-nodulation-cell division (RND) (TC 2.A.6) family. MmpL subfamily.</text>
</comment>
<feature type="transmembrane region" description="Helical" evidence="8">
    <location>
        <begin position="636"/>
        <end position="655"/>
    </location>
</feature>
<evidence type="ECO:0000256" key="5">
    <source>
        <dbReference type="ARBA" id="ARBA00022989"/>
    </source>
</evidence>
<evidence type="ECO:0000256" key="8">
    <source>
        <dbReference type="SAM" id="Phobius"/>
    </source>
</evidence>
<evidence type="ECO:0000256" key="6">
    <source>
        <dbReference type="ARBA" id="ARBA00023136"/>
    </source>
</evidence>
<feature type="transmembrane region" description="Helical" evidence="8">
    <location>
        <begin position="691"/>
        <end position="711"/>
    </location>
</feature>
<feature type="domain" description="Membrane transport protein MMPL" evidence="9">
    <location>
        <begin position="45"/>
        <end position="358"/>
    </location>
</feature>
<dbReference type="Gene3D" id="1.20.1640.10">
    <property type="entry name" value="Multidrug efflux transporter AcrB transmembrane domain"/>
    <property type="match status" value="2"/>
</dbReference>
<dbReference type="Pfam" id="PF03176">
    <property type="entry name" value="MMPL"/>
    <property type="match status" value="2"/>
</dbReference>
<evidence type="ECO:0000313" key="11">
    <source>
        <dbReference type="Proteomes" id="UP001595868"/>
    </source>
</evidence>
<feature type="transmembrane region" description="Helical" evidence="8">
    <location>
        <begin position="278"/>
        <end position="297"/>
    </location>
</feature>
<evidence type="ECO:0000256" key="1">
    <source>
        <dbReference type="ARBA" id="ARBA00004651"/>
    </source>
</evidence>
<protein>
    <submittedName>
        <fullName evidence="10">MMPL family transporter</fullName>
    </submittedName>
</protein>
<evidence type="ECO:0000256" key="7">
    <source>
        <dbReference type="SAM" id="MobiDB-lite"/>
    </source>
</evidence>
<keyword evidence="4 8" id="KW-0812">Transmembrane</keyword>
<evidence type="ECO:0000256" key="4">
    <source>
        <dbReference type="ARBA" id="ARBA00022692"/>
    </source>
</evidence>
<dbReference type="SUPFAM" id="SSF82866">
    <property type="entry name" value="Multidrug efflux transporter AcrB transmembrane domain"/>
    <property type="match status" value="2"/>
</dbReference>
<feature type="transmembrane region" description="Helical" evidence="8">
    <location>
        <begin position="173"/>
        <end position="192"/>
    </location>
</feature>
<dbReference type="Proteomes" id="UP001595868">
    <property type="component" value="Unassembled WGS sequence"/>
</dbReference>
<dbReference type="RefSeq" id="WP_377544374.1">
    <property type="nucleotide sequence ID" value="NZ_JBHSBN010000006.1"/>
</dbReference>
<comment type="subcellular location">
    <subcellularLocation>
        <location evidence="1">Cell membrane</location>
        <topology evidence="1">Multi-pass membrane protein</topology>
    </subcellularLocation>
</comment>
<feature type="transmembrane region" description="Helical" evidence="8">
    <location>
        <begin position="228"/>
        <end position="247"/>
    </location>
</feature>